<dbReference type="InterPro" id="IPR022548">
    <property type="entry name" value="DUF2846"/>
</dbReference>
<feature type="signal peptide" evidence="1">
    <location>
        <begin position="1"/>
        <end position="36"/>
    </location>
</feature>
<dbReference type="RefSeq" id="WP_349279535.1">
    <property type="nucleotide sequence ID" value="NZ_CBCSCU010000005.1"/>
</dbReference>
<dbReference type="EMBL" id="CP157675">
    <property type="protein sequence ID" value="XBP70287.1"/>
    <property type="molecule type" value="Genomic_DNA"/>
</dbReference>
<sequence length="168" mass="18269">MNLQRLSGFSTPRNRHFTLWALALGCLLLSGCSATGAKFQGLEKPDSDAGEIVVYRPDRLVRGGVAYYVHLDGKEVGMLKNAGFVALRTTPGTHVVLMKAGLQDFFMKARTAEVVLLAGERKFLRFEPSITGSPIVLPNVAYVPVGFGFSAVPQAQAMVELRELNQSE</sequence>
<dbReference type="PROSITE" id="PS51257">
    <property type="entry name" value="PROKAR_LIPOPROTEIN"/>
    <property type="match status" value="1"/>
</dbReference>
<feature type="domain" description="DUF2846" evidence="2">
    <location>
        <begin position="48"/>
        <end position="128"/>
    </location>
</feature>
<evidence type="ECO:0000259" key="2">
    <source>
        <dbReference type="Pfam" id="PF11008"/>
    </source>
</evidence>
<evidence type="ECO:0000313" key="3">
    <source>
        <dbReference type="EMBL" id="XBP70287.1"/>
    </source>
</evidence>
<name>A0AAU7LRK5_9BURK</name>
<keyword evidence="1" id="KW-0732">Signal</keyword>
<evidence type="ECO:0000256" key="1">
    <source>
        <dbReference type="SAM" id="SignalP"/>
    </source>
</evidence>
<reference evidence="3" key="1">
    <citation type="submission" date="2024-05" db="EMBL/GenBank/DDBJ databases">
        <authorList>
            <person name="Bunk B."/>
            <person name="Swiderski J."/>
            <person name="Sproer C."/>
            <person name="Thiel V."/>
        </authorList>
    </citation>
    <scope>NUCLEOTIDE SEQUENCE</scope>
    <source>
        <strain evidence="3">DSM 17735</strain>
    </source>
</reference>
<gene>
    <name evidence="3" type="ORF">ABLV49_00155</name>
</gene>
<feature type="chain" id="PRO_5043347026" evidence="1">
    <location>
        <begin position="37"/>
        <end position="168"/>
    </location>
</feature>
<organism evidence="3">
    <name type="scientific">Polaromonas hydrogenivorans</name>
    <dbReference type="NCBI Taxonomy" id="335476"/>
    <lineage>
        <taxon>Bacteria</taxon>
        <taxon>Pseudomonadati</taxon>
        <taxon>Pseudomonadota</taxon>
        <taxon>Betaproteobacteria</taxon>
        <taxon>Burkholderiales</taxon>
        <taxon>Comamonadaceae</taxon>
        <taxon>Polaromonas</taxon>
    </lineage>
</organism>
<dbReference type="Pfam" id="PF11008">
    <property type="entry name" value="DUF2846"/>
    <property type="match status" value="1"/>
</dbReference>
<accession>A0AAU7LRK5</accession>
<proteinExistence type="predicted"/>
<protein>
    <submittedName>
        <fullName evidence="3">DUF2846 domain-containing protein</fullName>
    </submittedName>
</protein>
<dbReference type="AlphaFoldDB" id="A0AAU7LRK5"/>